<name>A0A3P9A0F3_ESOLU</name>
<dbReference type="SUPFAM" id="SSF47095">
    <property type="entry name" value="HMG-box"/>
    <property type="match status" value="1"/>
</dbReference>
<evidence type="ECO:0000313" key="10">
    <source>
        <dbReference type="Proteomes" id="UP000265140"/>
    </source>
</evidence>
<feature type="compositionally biased region" description="Basic and acidic residues" evidence="7">
    <location>
        <begin position="365"/>
        <end position="396"/>
    </location>
</feature>
<gene>
    <name evidence="9" type="primary">SOX13</name>
</gene>
<dbReference type="InterPro" id="IPR009071">
    <property type="entry name" value="HMG_box_dom"/>
</dbReference>
<evidence type="ECO:0000259" key="8">
    <source>
        <dbReference type="PROSITE" id="PS50118"/>
    </source>
</evidence>
<dbReference type="FunFam" id="1.10.30.10:FF:000003">
    <property type="entry name" value="Putative transcription factor SOX-6"/>
    <property type="match status" value="1"/>
</dbReference>
<evidence type="ECO:0000256" key="3">
    <source>
        <dbReference type="ARBA" id="ARBA00023163"/>
    </source>
</evidence>
<dbReference type="InParanoid" id="A0A3P9A0F3"/>
<dbReference type="CDD" id="cd22030">
    <property type="entry name" value="HMG-box_SoxD"/>
    <property type="match status" value="1"/>
</dbReference>
<evidence type="ECO:0000256" key="2">
    <source>
        <dbReference type="ARBA" id="ARBA00023125"/>
    </source>
</evidence>
<dbReference type="STRING" id="8010.ENSELUP00000034043"/>
<dbReference type="GO" id="GO:0000978">
    <property type="term" value="F:RNA polymerase II cis-regulatory region sequence-specific DNA binding"/>
    <property type="evidence" value="ECO:0007669"/>
    <property type="project" value="TreeGrafter"/>
</dbReference>
<protein>
    <recommendedName>
        <fullName evidence="8">HMG box domain-containing protein</fullName>
    </recommendedName>
</protein>
<dbReference type="GO" id="GO:0000981">
    <property type="term" value="F:DNA-binding transcription factor activity, RNA polymerase II-specific"/>
    <property type="evidence" value="ECO:0007669"/>
    <property type="project" value="TreeGrafter"/>
</dbReference>
<feature type="compositionally biased region" description="Basic and acidic residues" evidence="7">
    <location>
        <begin position="603"/>
        <end position="613"/>
    </location>
</feature>
<dbReference type="Bgee" id="ENSELUG00000012545">
    <property type="expression patterns" value="Expressed in pharyngeal gill and 14 other cell types or tissues"/>
</dbReference>
<dbReference type="Proteomes" id="UP000265140">
    <property type="component" value="Chromosome 17"/>
</dbReference>
<evidence type="ECO:0000256" key="1">
    <source>
        <dbReference type="ARBA" id="ARBA00023015"/>
    </source>
</evidence>
<feature type="region of interest" description="Disordered" evidence="7">
    <location>
        <begin position="358"/>
        <end position="421"/>
    </location>
</feature>
<dbReference type="Gene3D" id="1.10.30.10">
    <property type="entry name" value="High mobility group box domain"/>
    <property type="match status" value="1"/>
</dbReference>
<reference evidence="9" key="3">
    <citation type="submission" date="2025-08" db="UniProtKB">
        <authorList>
            <consortium name="Ensembl"/>
        </authorList>
    </citation>
    <scope>IDENTIFICATION</scope>
</reference>
<reference evidence="10" key="1">
    <citation type="journal article" date="2014" name="PLoS ONE">
        <title>The genome and linkage map of the northern pike (Esox lucius): conserved synteny revealed between the salmonid sister group and the Neoteleostei.</title>
        <authorList>
            <person name="Rondeau E.B."/>
            <person name="Minkley D.R."/>
            <person name="Leong J.S."/>
            <person name="Messmer A.M."/>
            <person name="Jantzen J.R."/>
            <person name="von Schalburg K.R."/>
            <person name="Lemon C."/>
            <person name="Bird N.H."/>
            <person name="Koop B.F."/>
        </authorList>
    </citation>
    <scope>NUCLEOTIDE SEQUENCE</scope>
</reference>
<reference evidence="9" key="2">
    <citation type="submission" date="2020-02" db="EMBL/GenBank/DDBJ databases">
        <title>Esox lucius (northern pike) genome, fEsoLuc1, primary haplotype.</title>
        <authorList>
            <person name="Myers G."/>
            <person name="Karagic N."/>
            <person name="Meyer A."/>
            <person name="Pippel M."/>
            <person name="Reichard M."/>
            <person name="Winkler S."/>
            <person name="Tracey A."/>
            <person name="Sims Y."/>
            <person name="Howe K."/>
            <person name="Rhie A."/>
            <person name="Formenti G."/>
            <person name="Durbin R."/>
            <person name="Fedrigo O."/>
            <person name="Jarvis E.D."/>
        </authorList>
    </citation>
    <scope>NUCLEOTIDE SEQUENCE [LARGE SCALE GENOMIC DNA]</scope>
</reference>
<dbReference type="Pfam" id="PF00505">
    <property type="entry name" value="HMG_box"/>
    <property type="match status" value="1"/>
</dbReference>
<keyword evidence="2 5" id="KW-0238">DNA-binding</keyword>
<dbReference type="SMART" id="SM00398">
    <property type="entry name" value="HMG"/>
    <property type="match status" value="1"/>
</dbReference>
<keyword evidence="10" id="KW-1185">Reference proteome</keyword>
<keyword evidence="3" id="KW-0804">Transcription</keyword>
<accession>A0A3P9A0F3</accession>
<evidence type="ECO:0000256" key="5">
    <source>
        <dbReference type="PROSITE-ProRule" id="PRU00267"/>
    </source>
</evidence>
<feature type="compositionally biased region" description="Polar residues" evidence="7">
    <location>
        <begin position="540"/>
        <end position="550"/>
    </location>
</feature>
<feature type="region of interest" description="Disordered" evidence="7">
    <location>
        <begin position="319"/>
        <end position="338"/>
    </location>
</feature>
<evidence type="ECO:0000256" key="6">
    <source>
        <dbReference type="SAM" id="Coils"/>
    </source>
</evidence>
<evidence type="ECO:0000313" key="9">
    <source>
        <dbReference type="Ensembl" id="ENSELUP00000034043.2"/>
    </source>
</evidence>
<dbReference type="GO" id="GO:0005634">
    <property type="term" value="C:nucleus"/>
    <property type="evidence" value="ECO:0007669"/>
    <property type="project" value="UniProtKB-UniRule"/>
</dbReference>
<dbReference type="PANTHER" id="PTHR45789:SF4">
    <property type="entry name" value="TRANSCRIPTION FACTOR SOX-13"/>
    <property type="match status" value="1"/>
</dbReference>
<feature type="compositionally biased region" description="Basic and acidic residues" evidence="7">
    <location>
        <begin position="32"/>
        <end position="44"/>
    </location>
</feature>
<feature type="compositionally biased region" description="Polar residues" evidence="7">
    <location>
        <begin position="64"/>
        <end position="76"/>
    </location>
</feature>
<feature type="domain" description="HMG box" evidence="8">
    <location>
        <begin position="435"/>
        <end position="503"/>
    </location>
</feature>
<evidence type="ECO:0000256" key="7">
    <source>
        <dbReference type="SAM" id="MobiDB-lite"/>
    </source>
</evidence>
<dbReference type="AlphaFoldDB" id="A0A3P9A0F3"/>
<feature type="compositionally biased region" description="Basic and acidic residues" evidence="7">
    <location>
        <begin position="323"/>
        <end position="332"/>
    </location>
</feature>
<organism evidence="9 10">
    <name type="scientific">Esox lucius</name>
    <name type="common">Northern pike</name>
    <dbReference type="NCBI Taxonomy" id="8010"/>
    <lineage>
        <taxon>Eukaryota</taxon>
        <taxon>Metazoa</taxon>
        <taxon>Chordata</taxon>
        <taxon>Craniata</taxon>
        <taxon>Vertebrata</taxon>
        <taxon>Euteleostomi</taxon>
        <taxon>Actinopterygii</taxon>
        <taxon>Neopterygii</taxon>
        <taxon>Teleostei</taxon>
        <taxon>Protacanthopterygii</taxon>
        <taxon>Esociformes</taxon>
        <taxon>Esocidae</taxon>
        <taxon>Esox</taxon>
    </lineage>
</organism>
<keyword evidence="1" id="KW-0805">Transcription regulation</keyword>
<feature type="compositionally biased region" description="Basic and acidic residues" evidence="7">
    <location>
        <begin position="98"/>
        <end position="107"/>
    </location>
</feature>
<reference evidence="9" key="4">
    <citation type="submission" date="2025-09" db="UniProtKB">
        <authorList>
            <consortium name="Ensembl"/>
        </authorList>
    </citation>
    <scope>IDENTIFICATION</scope>
</reference>
<keyword evidence="6" id="KW-0175">Coiled coil</keyword>
<feature type="region of interest" description="Disordered" evidence="7">
    <location>
        <begin position="529"/>
        <end position="565"/>
    </location>
</feature>
<dbReference type="InterPro" id="IPR036910">
    <property type="entry name" value="HMG_box_dom_sf"/>
</dbReference>
<keyword evidence="4 5" id="KW-0539">Nucleus</keyword>
<sequence length="634" mass="71212">MVEPSPPALHLHANGDVSMVGVGVKLEEEDSGAERGGTHTKAELRSSPACDWSGYEPIERSESRQLTPPLSRSPSEGSPAKEQLLRQSPSVMKGSSRGYDRRPEGHVHPPVSEVMPTIEKLLSTDWREKLLHKTPLGGNNLKGTPESLAEKELQLLLMINQLSGLREQMLGAHSEQRNMAALLLEKQQQQMDLARQQQEQIAKQQQQLIQQQHKINLLQQQIQVNMPYVMIPAFHHNNPQLPVTSDPQMTMPLQPIPCKPVDYPMQLLQNPHSNPIKRPSGSFRQEASQPLNLTSKPKGMDMGKSPSPQAFELGSLTLQGGYRPRDSHRESPSRPALSLGFLGEGDVVTQAIHDAQQLLRNHGPGGRERERDSSARMEFKEAGRSDRLPQSDRVERGPTPTTNEDHHSSDSEGPMSAPGVGVFAEARGPPSSGHIKRPMNAFMVWAKDERRRILQAFPDMHNSSISKILGSRWKSMSNQEKQPYYEEQARLSRQHLERYPDYKYKPRPKRTCIVEGRRLRVGEYKAMMKSRRQEQRGTYPHSQSEPQQLHYNPGEGQYSGSGGGISMATVPFHPVLLEHYLPRGPEVPPPRRPDGQATPTPLPRERERERPAYSEEEESDGGERSEGELVLLTD</sequence>
<feature type="DNA-binding region" description="HMG box" evidence="5">
    <location>
        <begin position="435"/>
        <end position="503"/>
    </location>
</feature>
<feature type="region of interest" description="Disordered" evidence="7">
    <location>
        <begin position="1"/>
        <end position="111"/>
    </location>
</feature>
<dbReference type="Ensembl" id="ENSELUT00000020445.3">
    <property type="protein sequence ID" value="ENSELUP00000034043.2"/>
    <property type="gene ID" value="ENSELUG00000012545.3"/>
</dbReference>
<proteinExistence type="predicted"/>
<feature type="region of interest" description="Disordered" evidence="7">
    <location>
        <begin position="264"/>
        <end position="312"/>
    </location>
</feature>
<dbReference type="PROSITE" id="PS50118">
    <property type="entry name" value="HMG_BOX_2"/>
    <property type="match status" value="1"/>
</dbReference>
<feature type="region of interest" description="Disordered" evidence="7">
    <location>
        <begin position="580"/>
        <end position="634"/>
    </location>
</feature>
<feature type="compositionally biased region" description="Polar residues" evidence="7">
    <location>
        <begin position="282"/>
        <end position="295"/>
    </location>
</feature>
<dbReference type="GeneTree" id="ENSGT00940000158759"/>
<evidence type="ECO:0000256" key="4">
    <source>
        <dbReference type="ARBA" id="ARBA00023242"/>
    </source>
</evidence>
<dbReference type="OMA" id="KEPCYED"/>
<dbReference type="PANTHER" id="PTHR45789">
    <property type="entry name" value="FI18025P1"/>
    <property type="match status" value="1"/>
</dbReference>
<dbReference type="GO" id="GO:0045165">
    <property type="term" value="P:cell fate commitment"/>
    <property type="evidence" value="ECO:0007669"/>
    <property type="project" value="TreeGrafter"/>
</dbReference>
<feature type="coiled-coil region" evidence="6">
    <location>
        <begin position="179"/>
        <end position="221"/>
    </location>
</feature>
<dbReference type="InterPro" id="IPR051356">
    <property type="entry name" value="SOX/SOX-like_TF"/>
</dbReference>